<organism evidence="2 3">
    <name type="scientific">Amorphotheca resinae ATCC 22711</name>
    <dbReference type="NCBI Taxonomy" id="857342"/>
    <lineage>
        <taxon>Eukaryota</taxon>
        <taxon>Fungi</taxon>
        <taxon>Dikarya</taxon>
        <taxon>Ascomycota</taxon>
        <taxon>Pezizomycotina</taxon>
        <taxon>Leotiomycetes</taxon>
        <taxon>Helotiales</taxon>
        <taxon>Amorphothecaceae</taxon>
        <taxon>Amorphotheca</taxon>
    </lineage>
</organism>
<name>A0A2T3B3D6_AMORE</name>
<protein>
    <submittedName>
        <fullName evidence="2">Uncharacterized protein</fullName>
    </submittedName>
</protein>
<gene>
    <name evidence="2" type="ORF">M430DRAFT_18336</name>
</gene>
<sequence>MPRSKSSTSIHVQERSPQTWTRWGRTIRQILAGKFEYSDTEMRRLGNTTETKEENDDGLEDEQKQEDQA</sequence>
<reference evidence="2 3" key="1">
    <citation type="journal article" date="2018" name="New Phytol.">
        <title>Comparative genomics and transcriptomics depict ericoid mycorrhizal fungi as versatile saprotrophs and plant mutualists.</title>
        <authorList>
            <person name="Martino E."/>
            <person name="Morin E."/>
            <person name="Grelet G.A."/>
            <person name="Kuo A."/>
            <person name="Kohler A."/>
            <person name="Daghino S."/>
            <person name="Barry K.W."/>
            <person name="Cichocki N."/>
            <person name="Clum A."/>
            <person name="Dockter R.B."/>
            <person name="Hainaut M."/>
            <person name="Kuo R.C."/>
            <person name="LaButti K."/>
            <person name="Lindahl B.D."/>
            <person name="Lindquist E.A."/>
            <person name="Lipzen A."/>
            <person name="Khouja H.R."/>
            <person name="Magnuson J."/>
            <person name="Murat C."/>
            <person name="Ohm R.A."/>
            <person name="Singer S.W."/>
            <person name="Spatafora J.W."/>
            <person name="Wang M."/>
            <person name="Veneault-Fourrey C."/>
            <person name="Henrissat B."/>
            <person name="Grigoriev I.V."/>
            <person name="Martin F.M."/>
            <person name="Perotto S."/>
        </authorList>
    </citation>
    <scope>NUCLEOTIDE SEQUENCE [LARGE SCALE GENOMIC DNA]</scope>
    <source>
        <strain evidence="2 3">ATCC 22711</strain>
    </source>
</reference>
<dbReference type="RefSeq" id="XP_024721434.1">
    <property type="nucleotide sequence ID" value="XM_024863846.1"/>
</dbReference>
<evidence type="ECO:0000313" key="2">
    <source>
        <dbReference type="EMBL" id="PSS20164.1"/>
    </source>
</evidence>
<evidence type="ECO:0000256" key="1">
    <source>
        <dbReference type="SAM" id="MobiDB-lite"/>
    </source>
</evidence>
<feature type="region of interest" description="Disordered" evidence="1">
    <location>
        <begin position="1"/>
        <end position="21"/>
    </location>
</feature>
<dbReference type="AlphaFoldDB" id="A0A2T3B3D6"/>
<dbReference type="Proteomes" id="UP000241818">
    <property type="component" value="Unassembled WGS sequence"/>
</dbReference>
<keyword evidence="3" id="KW-1185">Reference proteome</keyword>
<evidence type="ECO:0000313" key="3">
    <source>
        <dbReference type="Proteomes" id="UP000241818"/>
    </source>
</evidence>
<proteinExistence type="predicted"/>
<feature type="region of interest" description="Disordered" evidence="1">
    <location>
        <begin position="35"/>
        <end position="69"/>
    </location>
</feature>
<dbReference type="GeneID" id="36571927"/>
<accession>A0A2T3B3D6</accession>
<dbReference type="EMBL" id="KZ679010">
    <property type="protein sequence ID" value="PSS20164.1"/>
    <property type="molecule type" value="Genomic_DNA"/>
</dbReference>
<dbReference type="InParanoid" id="A0A2T3B3D6"/>